<name>A0A2Z7CPA8_9LAMI</name>
<dbReference type="Proteomes" id="UP000250235">
    <property type="component" value="Unassembled WGS sequence"/>
</dbReference>
<evidence type="ECO:0000313" key="1">
    <source>
        <dbReference type="EMBL" id="KZV48215.1"/>
    </source>
</evidence>
<dbReference type="GO" id="GO:0016746">
    <property type="term" value="F:acyltransferase activity"/>
    <property type="evidence" value="ECO:0007669"/>
    <property type="project" value="UniProtKB-KW"/>
</dbReference>
<evidence type="ECO:0000313" key="2">
    <source>
        <dbReference type="Proteomes" id="UP000250235"/>
    </source>
</evidence>
<keyword evidence="1" id="KW-0012">Acyltransferase</keyword>
<gene>
    <name evidence="1" type="ORF">F511_10801</name>
</gene>
<protein>
    <submittedName>
        <fullName evidence="1">Acyltransferase-like protein chloroplastic</fullName>
    </submittedName>
</protein>
<accession>A0A2Z7CPA8</accession>
<dbReference type="AlphaFoldDB" id="A0A2Z7CPA8"/>
<organism evidence="1 2">
    <name type="scientific">Dorcoceras hygrometricum</name>
    <dbReference type="NCBI Taxonomy" id="472368"/>
    <lineage>
        <taxon>Eukaryota</taxon>
        <taxon>Viridiplantae</taxon>
        <taxon>Streptophyta</taxon>
        <taxon>Embryophyta</taxon>
        <taxon>Tracheophyta</taxon>
        <taxon>Spermatophyta</taxon>
        <taxon>Magnoliopsida</taxon>
        <taxon>eudicotyledons</taxon>
        <taxon>Gunneridae</taxon>
        <taxon>Pentapetalae</taxon>
        <taxon>asterids</taxon>
        <taxon>lamiids</taxon>
        <taxon>Lamiales</taxon>
        <taxon>Gesneriaceae</taxon>
        <taxon>Didymocarpoideae</taxon>
        <taxon>Trichosporeae</taxon>
        <taxon>Loxocarpinae</taxon>
        <taxon>Dorcoceras</taxon>
    </lineage>
</organism>
<proteinExistence type="predicted"/>
<reference evidence="1 2" key="1">
    <citation type="journal article" date="2015" name="Proc. Natl. Acad. Sci. U.S.A.">
        <title>The resurrection genome of Boea hygrometrica: A blueprint for survival of dehydration.</title>
        <authorList>
            <person name="Xiao L."/>
            <person name="Yang G."/>
            <person name="Zhang L."/>
            <person name="Yang X."/>
            <person name="Zhao S."/>
            <person name="Ji Z."/>
            <person name="Zhou Q."/>
            <person name="Hu M."/>
            <person name="Wang Y."/>
            <person name="Chen M."/>
            <person name="Xu Y."/>
            <person name="Jin H."/>
            <person name="Xiao X."/>
            <person name="Hu G."/>
            <person name="Bao F."/>
            <person name="Hu Y."/>
            <person name="Wan P."/>
            <person name="Li L."/>
            <person name="Deng X."/>
            <person name="Kuang T."/>
            <person name="Xiang C."/>
            <person name="Zhu J.K."/>
            <person name="Oliver M.J."/>
            <person name="He Y."/>
        </authorList>
    </citation>
    <scope>NUCLEOTIDE SEQUENCE [LARGE SCALE GENOMIC DNA]</scope>
    <source>
        <strain evidence="2">cv. XS01</strain>
    </source>
</reference>
<keyword evidence="1" id="KW-0808">Transferase</keyword>
<sequence>MLQMVGMASSVSCQRIHNGLIKMAKLLVCGVAVKAKQLVLTSGRETTVVQTRYTSRSRGALSGQELFLQ</sequence>
<dbReference type="EMBL" id="KQ994471">
    <property type="protein sequence ID" value="KZV48215.1"/>
    <property type="molecule type" value="Genomic_DNA"/>
</dbReference>
<keyword evidence="2" id="KW-1185">Reference proteome</keyword>